<proteinExistence type="predicted"/>
<dbReference type="EMBL" id="AMXI01001112">
    <property type="protein sequence ID" value="EKN40644.1"/>
    <property type="molecule type" value="Genomic_DNA"/>
</dbReference>
<sequence length="45" mass="5489">MLHITKDTLKNIYDINPKALDLYEKAIEDIKDEFQKYDDIREFNQ</sequence>
<organism evidence="1 2">
    <name type="scientific">Clostridium botulinum CFSAN001627</name>
    <dbReference type="NCBI Taxonomy" id="1232189"/>
    <lineage>
        <taxon>Bacteria</taxon>
        <taxon>Bacillati</taxon>
        <taxon>Bacillota</taxon>
        <taxon>Clostridia</taxon>
        <taxon>Eubacteriales</taxon>
        <taxon>Clostridiaceae</taxon>
        <taxon>Clostridium</taxon>
    </lineage>
</organism>
<feature type="non-terminal residue" evidence="1">
    <location>
        <position position="45"/>
    </location>
</feature>
<gene>
    <name evidence="1" type="ORF">CFSAN001627_18133</name>
</gene>
<dbReference type="Proteomes" id="UP000011944">
    <property type="component" value="Unassembled WGS sequence"/>
</dbReference>
<evidence type="ECO:0000313" key="2">
    <source>
        <dbReference type="Proteomes" id="UP000011944"/>
    </source>
</evidence>
<reference evidence="1 2" key="2">
    <citation type="submission" date="2013-03" db="EMBL/GenBank/DDBJ databases">
        <title>Diversity in Clostridium botulinum.</title>
        <authorList>
            <person name="Timme R.E."/>
            <person name="Allard M."/>
            <person name="Luo Y."/>
            <person name="Strain E."/>
            <person name="Gonzalez-Escalona N."/>
            <person name="Brown E."/>
        </authorList>
    </citation>
    <scope>NUCLEOTIDE SEQUENCE [LARGE SCALE GENOMIC DNA]</scope>
    <source>
        <strain evidence="1 2">CFSAN001627</strain>
    </source>
</reference>
<dbReference type="AlphaFoldDB" id="M1ZUP6"/>
<accession>M1ZUP6</accession>
<evidence type="ECO:0000313" key="1">
    <source>
        <dbReference type="EMBL" id="EKN40644.1"/>
    </source>
</evidence>
<name>M1ZUP6_CLOBO</name>
<comment type="caution">
    <text evidence="1">The sequence shown here is derived from an EMBL/GenBank/DDBJ whole genome shotgun (WGS) entry which is preliminary data.</text>
</comment>
<dbReference type="Gene3D" id="3.90.1150.60">
    <property type="entry name" value="Methioning gamme-lyase, C-terminal domain"/>
    <property type="match status" value="1"/>
</dbReference>
<reference evidence="1 2" key="1">
    <citation type="submission" date="2012-10" db="EMBL/GenBank/DDBJ databases">
        <authorList>
            <person name="Strain E.A."/>
            <person name="Brown E."/>
            <person name="Allard M.W."/>
            <person name="Gonzalez-Escalona N."/>
            <person name="Timme R."/>
        </authorList>
    </citation>
    <scope>NUCLEOTIDE SEQUENCE [LARGE SCALE GENOMIC DNA]</scope>
    <source>
        <strain evidence="1 2">CFSAN001627</strain>
    </source>
</reference>
<protein>
    <submittedName>
        <fullName evidence="1">Aluminum resistance protein</fullName>
    </submittedName>
</protein>